<keyword evidence="1" id="KW-1133">Transmembrane helix</keyword>
<name>A0A838B373_9HYPH</name>
<evidence type="ECO:0000256" key="1">
    <source>
        <dbReference type="SAM" id="Phobius"/>
    </source>
</evidence>
<sequence length="213" mass="23128">MPSLKEFLEALAVAWPVALTALIGCVALLAGNAYGVRYASGIPEWVLTVIFAVAVFAAGICIVFTLQSIGRGFRRLGKWNRTRKYRKAQIVWLHNLNDREHAIMSFLFSSNQQALAYPFGEGRFVGLIAKGLVLSGTGAHTAPAWPHVIPDHIWAEMAKYPDEFGWGTSTRQSARPLVRLCGGSSSRGVMRCGTGKTIILMRGTHAGQGLSIS</sequence>
<evidence type="ECO:0000313" key="2">
    <source>
        <dbReference type="EMBL" id="MBA1140412.1"/>
    </source>
</evidence>
<evidence type="ECO:0000313" key="3">
    <source>
        <dbReference type="Proteomes" id="UP000558284"/>
    </source>
</evidence>
<organism evidence="2 3">
    <name type="scientific">Mesorhizobium neociceri</name>
    <dbReference type="NCBI Taxonomy" id="1307853"/>
    <lineage>
        <taxon>Bacteria</taxon>
        <taxon>Pseudomonadati</taxon>
        <taxon>Pseudomonadota</taxon>
        <taxon>Alphaproteobacteria</taxon>
        <taxon>Hyphomicrobiales</taxon>
        <taxon>Phyllobacteriaceae</taxon>
        <taxon>Mesorhizobium</taxon>
    </lineage>
</organism>
<dbReference type="EMBL" id="JACDTY010000003">
    <property type="protein sequence ID" value="MBA1140412.1"/>
    <property type="molecule type" value="Genomic_DNA"/>
</dbReference>
<proteinExistence type="predicted"/>
<keyword evidence="1" id="KW-0472">Membrane</keyword>
<protein>
    <submittedName>
        <fullName evidence="2">Uncharacterized protein</fullName>
    </submittedName>
</protein>
<keyword evidence="3" id="KW-1185">Reference proteome</keyword>
<reference evidence="2 3" key="1">
    <citation type="submission" date="2020-07" db="EMBL/GenBank/DDBJ databases">
        <title>Definition of the novel symbiovar canariense within Mesorhizobium novociceri, a new species of genus Mesorhizobium nodulating Cicer canariense in the Caldera de Taburiente National Park (La Palma, Canary Islands).</title>
        <authorList>
            <person name="Leon-Barrios M."/>
            <person name="Perez-Yepez J."/>
            <person name="Flores-Felix J.D."/>
            <person name="Ramirez-Baena M.H."/>
            <person name="Pulido-Suarez L."/>
            <person name="Igual J.M."/>
            <person name="Velazquez E."/>
            <person name="Peix A."/>
        </authorList>
    </citation>
    <scope>NUCLEOTIDE SEQUENCE [LARGE SCALE GENOMIC DNA]</scope>
    <source>
        <strain evidence="2 3">CCANP35</strain>
    </source>
</reference>
<dbReference type="AlphaFoldDB" id="A0A838B373"/>
<dbReference type="PROSITE" id="PS51257">
    <property type="entry name" value="PROKAR_LIPOPROTEIN"/>
    <property type="match status" value="1"/>
</dbReference>
<dbReference type="RefSeq" id="WP_181057094.1">
    <property type="nucleotide sequence ID" value="NZ_JACDTY010000003.1"/>
</dbReference>
<dbReference type="Proteomes" id="UP000558284">
    <property type="component" value="Unassembled WGS sequence"/>
</dbReference>
<gene>
    <name evidence="2" type="ORF">H0241_09095</name>
</gene>
<comment type="caution">
    <text evidence="2">The sequence shown here is derived from an EMBL/GenBank/DDBJ whole genome shotgun (WGS) entry which is preliminary data.</text>
</comment>
<feature type="transmembrane region" description="Helical" evidence="1">
    <location>
        <begin position="45"/>
        <end position="66"/>
    </location>
</feature>
<keyword evidence="1" id="KW-0812">Transmembrane</keyword>
<accession>A0A838B373</accession>